<feature type="binding site" evidence="7">
    <location>
        <position position="276"/>
    </location>
    <ligand>
        <name>Mg(2+)</name>
        <dbReference type="ChEBI" id="CHEBI:18420"/>
    </ligand>
</feature>
<name>A0A1A9VKC2_GLOAU</name>
<accession>A0A1A9VKC2</accession>
<evidence type="ECO:0000256" key="3">
    <source>
        <dbReference type="ARBA" id="ARBA00022840"/>
    </source>
</evidence>
<keyword evidence="12" id="KW-1185">Reference proteome</keyword>
<gene>
    <name evidence="7" type="primary">coq3</name>
</gene>
<dbReference type="EC" id="2.1.1.64" evidence="7"/>
<dbReference type="GO" id="GO:0032259">
    <property type="term" value="P:methylation"/>
    <property type="evidence" value="ECO:0007669"/>
    <property type="project" value="UniProtKB-KW"/>
</dbReference>
<keyword evidence="7" id="KW-0808">Transferase</keyword>
<dbReference type="InterPro" id="IPR023457">
    <property type="entry name" value="Met-tRNA_synth_2"/>
</dbReference>
<feature type="binding site" evidence="7">
    <location>
        <position position="280"/>
    </location>
    <ligand>
        <name>Mg(2+)</name>
        <dbReference type="ChEBI" id="CHEBI:18420"/>
    </ligand>
</feature>
<keyword evidence="7" id="KW-0496">Mitochondrion</keyword>
<keyword evidence="7" id="KW-0460">Magnesium</keyword>
<evidence type="ECO:0000256" key="4">
    <source>
        <dbReference type="ARBA" id="ARBA00022917"/>
    </source>
</evidence>
<dbReference type="CDD" id="cd00814">
    <property type="entry name" value="MetRS_core"/>
    <property type="match status" value="1"/>
</dbReference>
<evidence type="ECO:0000256" key="5">
    <source>
        <dbReference type="ARBA" id="ARBA00023146"/>
    </source>
</evidence>
<dbReference type="GO" id="GO:0061542">
    <property type="term" value="F:3-demethylubiquinol 3-O-methyltransferase activity"/>
    <property type="evidence" value="ECO:0007669"/>
    <property type="project" value="UniProtKB-UniRule"/>
</dbReference>
<dbReference type="SUPFAM" id="SSF47323">
    <property type="entry name" value="Anticodon-binding domain of a subclass of class I aminoacyl-tRNA synthetases"/>
    <property type="match status" value="1"/>
</dbReference>
<evidence type="ECO:0000259" key="9">
    <source>
        <dbReference type="Pfam" id="PF09334"/>
    </source>
</evidence>
<dbReference type="CDD" id="cd07957">
    <property type="entry name" value="Anticodon_Ia_Met"/>
    <property type="match status" value="1"/>
</dbReference>
<dbReference type="GO" id="GO:0006431">
    <property type="term" value="P:methionyl-tRNA aminoacylation"/>
    <property type="evidence" value="ECO:0007669"/>
    <property type="project" value="InterPro"/>
</dbReference>
<keyword evidence="6" id="KW-0413">Isomerase</keyword>
<dbReference type="InterPro" id="IPR029063">
    <property type="entry name" value="SAM-dependent_MTases_sf"/>
</dbReference>
<comment type="catalytic activity">
    <reaction evidence="7">
        <text>a 3-demethylubiquinol + S-adenosyl-L-methionine = a ubiquinol + S-adenosyl-L-homocysteine + H(+)</text>
        <dbReference type="Rhea" id="RHEA:44380"/>
        <dbReference type="Rhea" id="RHEA-COMP:9566"/>
        <dbReference type="Rhea" id="RHEA-COMP:10914"/>
        <dbReference type="ChEBI" id="CHEBI:15378"/>
        <dbReference type="ChEBI" id="CHEBI:17976"/>
        <dbReference type="ChEBI" id="CHEBI:57856"/>
        <dbReference type="ChEBI" id="CHEBI:59789"/>
        <dbReference type="ChEBI" id="CHEBI:84422"/>
        <dbReference type="EC" id="2.1.1.64"/>
    </reaction>
</comment>
<dbReference type="GO" id="GO:0005524">
    <property type="term" value="F:ATP binding"/>
    <property type="evidence" value="ECO:0007669"/>
    <property type="project" value="UniProtKB-KW"/>
</dbReference>
<dbReference type="Pfam" id="PF13489">
    <property type="entry name" value="Methyltransf_23"/>
    <property type="match status" value="1"/>
</dbReference>
<dbReference type="InterPro" id="IPR014729">
    <property type="entry name" value="Rossmann-like_a/b/a_fold"/>
</dbReference>
<dbReference type="GO" id="GO:0010420">
    <property type="term" value="F:polyprenyldihydroxybenzoate methyltransferase activity"/>
    <property type="evidence" value="ECO:0007669"/>
    <property type="project" value="UniProtKB-UniRule"/>
</dbReference>
<feature type="binding site" evidence="7">
    <location>
        <position position="233"/>
    </location>
    <ligand>
        <name>S-adenosyl-L-methionine</name>
        <dbReference type="ChEBI" id="CHEBI:59789"/>
    </ligand>
</feature>
<sequence>MSDIISIASDHAGCELKSEIKFYLKTLGYTAVDQGCTAKQKCVDYPDYAVKVVEDITSKKANYGILICGTGLGMSTVANRFEGIYAALCNSVEIAKLAREHGNANVLCLGAGFTASGLAKDIVKQFLETEFSKESRHKKRLDKLSNITSKKKKTYNEDEISKFAKMAGQWWDENGKFKPLHMMNPVRVSYIIEKIKELKKCDLKELSLLDVGCGGGILSESMARVGINVVGIDVCEENIKVAQSHAKKVGLNIEYTHTSIEELSNDKKYDVVLLMEVVEHVDNLEFFMRRAVELLKPEGLIFVSTINRTIKSFCLAIIGTEYILNWLPKGTHNWNKFLKPSEIANHLRENNVTLQNMAGMEYNVIKREWNLTKGVDVNYILCARFMKLAGKNVKFTTGTDEHGQKIEKAAKAKEMQPKEFTDEVSVSFKELAKFMNFEYDDFIRTTEERHKKAVIVLWNRLKERGQIYLDSYSGWYSVRDEAFYQESELIDGKAPTGAEVEWVKEESYFFRLSNWQDKLLELYENQPNFIFPESRKNEVVSFVRSGLIDLSISRTSFNWGIKVPGDDKHVIYVWIDALTNYLTSIGFPSTEGKEYKRFWAESKTQIPVSSTANLADNSFNVHVIGKDILRFHAVYWPAILLAADLPLPKQIAVHGWWLNEGEKISKSLGNVIDPIGLAEEFGVDQLRYFLLREASFGQDGNFSKKNMISRINSELANNIGNLVQRTISFLHKQCSGIVPTIDQSLLKDEESLPVCKAILDQVMNHLSKYEFNQIILLIINISSEANTYIDKSAPWILSKTDRERMNLVIYKLLEYIRIIGILLQPIVPKSAEMILDQLQIPKEQRDLKSLYDTCVSSGIMLPKPTPVFLRVDI</sequence>
<dbReference type="AlphaFoldDB" id="A0A1A9VKC2"/>
<dbReference type="InterPro" id="IPR003500">
    <property type="entry name" value="RpiB_LacA_LacB"/>
</dbReference>
<keyword evidence="7" id="KW-0949">S-adenosyl-L-methionine</keyword>
<dbReference type="EnsemblMetazoa" id="GAUT039722-RA">
    <property type="protein sequence ID" value="GAUT039722-PA"/>
    <property type="gene ID" value="GAUT039722"/>
</dbReference>
<dbReference type="Gene3D" id="2.170.220.10">
    <property type="match status" value="1"/>
</dbReference>
<comment type="pathway">
    <text evidence="7">Cofactor biosynthesis; ubiquinone biosynthesis.</text>
</comment>
<dbReference type="SUPFAM" id="SSF89623">
    <property type="entry name" value="Ribose/Galactose isomerase RpiB/AlsB"/>
    <property type="match status" value="1"/>
</dbReference>
<dbReference type="Pfam" id="PF02502">
    <property type="entry name" value="LacAB_rpiB"/>
    <property type="match status" value="1"/>
</dbReference>
<dbReference type="UniPathway" id="UPA00232"/>
<comment type="similarity">
    <text evidence="7">Belongs to the class I-like SAM-binding methyltransferase superfamily. UbiG/COQ3 family.</text>
</comment>
<dbReference type="Gene3D" id="3.40.50.150">
    <property type="entry name" value="Vaccinia Virus protein VP39"/>
    <property type="match status" value="1"/>
</dbReference>
<dbReference type="FunFam" id="2.170.220.10:FF:000002">
    <property type="entry name" value="Methionine--tRNA ligase"/>
    <property type="match status" value="1"/>
</dbReference>
<dbReference type="SUPFAM" id="SSF53335">
    <property type="entry name" value="S-adenosyl-L-methionine-dependent methyltransferases"/>
    <property type="match status" value="1"/>
</dbReference>
<evidence type="ECO:0000256" key="8">
    <source>
        <dbReference type="RuleBase" id="RU363039"/>
    </source>
</evidence>
<dbReference type="Gene3D" id="3.40.1400.10">
    <property type="entry name" value="Sugar-phosphate isomerase, RpiB/LacA/LacB"/>
    <property type="match status" value="1"/>
</dbReference>
<evidence type="ECO:0000256" key="6">
    <source>
        <dbReference type="ARBA" id="ARBA00023235"/>
    </source>
</evidence>
<feature type="binding site" evidence="7">
    <location>
        <position position="279"/>
    </location>
    <ligand>
        <name>Mg(2+)</name>
        <dbReference type="ChEBI" id="CHEBI:18420"/>
    </ligand>
</feature>
<keyword evidence="7" id="KW-0479">Metal-binding</keyword>
<evidence type="ECO:0000259" key="10">
    <source>
        <dbReference type="Pfam" id="PF19303"/>
    </source>
</evidence>
<dbReference type="CDD" id="cd02440">
    <property type="entry name" value="AdoMet_MTases"/>
    <property type="match status" value="1"/>
</dbReference>
<comment type="similarity">
    <text evidence="8">Belongs to the class-I aminoacyl-tRNA synthetase family.</text>
</comment>
<dbReference type="GO" id="GO:0046872">
    <property type="term" value="F:metal ion binding"/>
    <property type="evidence" value="ECO:0007669"/>
    <property type="project" value="UniProtKB-KW"/>
</dbReference>
<keyword evidence="5 8" id="KW-0030">Aminoacyl-tRNA synthetase</keyword>
<evidence type="ECO:0000313" key="12">
    <source>
        <dbReference type="Proteomes" id="UP000078200"/>
    </source>
</evidence>
<keyword evidence="7" id="KW-0472">Membrane</keyword>
<comment type="cofactor">
    <cofactor evidence="7">
        <name>Mg(2+)</name>
        <dbReference type="ChEBI" id="CHEBI:18420"/>
    </cofactor>
</comment>
<dbReference type="EC" id="2.1.1.114" evidence="7"/>
<dbReference type="PANTHER" id="PTHR43326:SF1">
    <property type="entry name" value="METHIONINE--TRNA LIGASE, MITOCHONDRIAL"/>
    <property type="match status" value="1"/>
</dbReference>
<keyword evidence="3 8" id="KW-0067">ATP-binding</keyword>
<reference evidence="11" key="1">
    <citation type="submission" date="2020-05" db="UniProtKB">
        <authorList>
            <consortium name="EnsemblMetazoa"/>
        </authorList>
    </citation>
    <scope>IDENTIFICATION</scope>
    <source>
        <strain evidence="11">TTRI</strain>
    </source>
</reference>
<feature type="domain" description="Methionyl-tRNA synthetase anticodon-binding" evidence="10">
    <location>
        <begin position="759"/>
        <end position="844"/>
    </location>
</feature>
<keyword evidence="7" id="KW-0831">Ubiquinone biosynthesis</keyword>
<dbReference type="EC" id="2.1.1.-" evidence="7"/>
<dbReference type="GO" id="GO:0004825">
    <property type="term" value="F:methionine-tRNA ligase activity"/>
    <property type="evidence" value="ECO:0007669"/>
    <property type="project" value="InterPro"/>
</dbReference>
<dbReference type="GO" id="GO:0120537">
    <property type="term" value="F:3-demethylubiquinone 3-O-methyltransferase activity"/>
    <property type="evidence" value="ECO:0007669"/>
    <property type="project" value="RHEA"/>
</dbReference>
<organism evidence="11 12">
    <name type="scientific">Glossina austeni</name>
    <name type="common">Savannah tsetse fly</name>
    <dbReference type="NCBI Taxonomy" id="7395"/>
    <lineage>
        <taxon>Eukaryota</taxon>
        <taxon>Metazoa</taxon>
        <taxon>Ecdysozoa</taxon>
        <taxon>Arthropoda</taxon>
        <taxon>Hexapoda</taxon>
        <taxon>Insecta</taxon>
        <taxon>Pterygota</taxon>
        <taxon>Neoptera</taxon>
        <taxon>Endopterygota</taxon>
        <taxon>Diptera</taxon>
        <taxon>Brachycera</taxon>
        <taxon>Muscomorpha</taxon>
        <taxon>Hippoboscoidea</taxon>
        <taxon>Glossinidae</taxon>
        <taxon>Glossina</taxon>
    </lineage>
</organism>
<dbReference type="Gene3D" id="3.40.50.620">
    <property type="entry name" value="HUPs"/>
    <property type="match status" value="1"/>
</dbReference>
<comment type="catalytic activity">
    <reaction evidence="7">
        <text>a 3,4-dihydroxy-5-(all-trans-polyprenyl)benzoate + S-adenosyl-L-methionine = a 4-hydroxy-3-methoxy-5-(all-trans-polyprenyl)benzoate + S-adenosyl-L-homocysteine + H(+)</text>
        <dbReference type="Rhea" id="RHEA:44452"/>
        <dbReference type="Rhea" id="RHEA-COMP:10930"/>
        <dbReference type="Rhea" id="RHEA-COMP:10931"/>
        <dbReference type="ChEBI" id="CHEBI:15378"/>
        <dbReference type="ChEBI" id="CHEBI:57856"/>
        <dbReference type="ChEBI" id="CHEBI:59789"/>
        <dbReference type="ChEBI" id="CHEBI:64694"/>
        <dbReference type="ChEBI" id="CHEBI:84443"/>
        <dbReference type="EC" id="2.1.1.114"/>
    </reaction>
</comment>
<dbReference type="InterPro" id="IPR033911">
    <property type="entry name" value="MetRS_core"/>
</dbReference>
<dbReference type="GO" id="GO:0005975">
    <property type="term" value="P:carbohydrate metabolic process"/>
    <property type="evidence" value="ECO:0007669"/>
    <property type="project" value="InterPro"/>
</dbReference>
<feature type="binding site" evidence="7">
    <location>
        <position position="275"/>
    </location>
    <ligand>
        <name>S-adenosyl-L-methionine</name>
        <dbReference type="ChEBI" id="CHEBI:59789"/>
    </ligand>
</feature>
<dbReference type="InterPro" id="IPR036569">
    <property type="entry name" value="RpiB_LacA_LacB_sf"/>
</dbReference>
<dbReference type="HAMAP" id="MF_00472">
    <property type="entry name" value="UbiG"/>
    <property type="match status" value="1"/>
</dbReference>
<evidence type="ECO:0000256" key="7">
    <source>
        <dbReference type="HAMAP-Rule" id="MF_03190"/>
    </source>
</evidence>
<dbReference type="HAMAP" id="MF_01228">
    <property type="entry name" value="Met_tRNA_synth_type2"/>
    <property type="match status" value="1"/>
</dbReference>
<dbReference type="NCBIfam" id="TIGR01983">
    <property type="entry name" value="UbiG"/>
    <property type="match status" value="1"/>
</dbReference>
<dbReference type="NCBIfam" id="TIGR01120">
    <property type="entry name" value="rpiB"/>
    <property type="match status" value="1"/>
</dbReference>
<dbReference type="PANTHER" id="PTHR43326">
    <property type="entry name" value="METHIONYL-TRNA SYNTHETASE"/>
    <property type="match status" value="1"/>
</dbReference>
<dbReference type="Gene3D" id="1.10.730.10">
    <property type="entry name" value="Isoleucyl-tRNA Synthetase, Domain 1"/>
    <property type="match status" value="1"/>
</dbReference>
<dbReference type="GO" id="GO:0016853">
    <property type="term" value="F:isomerase activity"/>
    <property type="evidence" value="ECO:0007669"/>
    <property type="project" value="UniProtKB-KW"/>
</dbReference>
<dbReference type="VEuPathDB" id="VectorBase:GAUT039722"/>
<keyword evidence="4 8" id="KW-0648">Protein biosynthesis</keyword>
<dbReference type="PRINTS" id="PR01041">
    <property type="entry name" value="TRNASYNTHMET"/>
</dbReference>
<comment type="subcellular location">
    <subcellularLocation>
        <location evidence="7">Mitochondrion inner membrane</location>
        <topology evidence="7">Peripheral membrane protein</topology>
        <orientation evidence="7">Matrix side</orientation>
    </subcellularLocation>
</comment>
<proteinExistence type="inferred from homology"/>
<protein>
    <recommendedName>
        <fullName evidence="7">Ubiquinone biosynthesis O-methyltransferase, mitochondrial</fullName>
    </recommendedName>
    <alternativeName>
        <fullName evidence="7">3-demethylubiquinol 3-O-methyltransferase</fullName>
        <ecNumber evidence="7">2.1.1.64</ecNumber>
    </alternativeName>
    <alternativeName>
        <fullName evidence="7">3-demethylubiquinone 3-O-methyltransferase</fullName>
        <ecNumber evidence="7">2.1.1.-</ecNumber>
    </alternativeName>
    <alternativeName>
        <fullName evidence="7">Polyprenyldihydroxybenzoate methyltransferase</fullName>
        <ecNumber evidence="7">2.1.1.114</ecNumber>
    </alternativeName>
</protein>
<keyword evidence="7" id="KW-0999">Mitochondrion inner membrane</keyword>
<dbReference type="InterPro" id="IPR041872">
    <property type="entry name" value="Anticodon_Met"/>
</dbReference>
<dbReference type="Pfam" id="PF19303">
    <property type="entry name" value="Anticodon_3"/>
    <property type="match status" value="1"/>
</dbReference>
<comment type="catalytic activity">
    <reaction evidence="7">
        <text>a 3-demethylubiquinone + S-adenosyl-L-methionine = a ubiquinone + S-adenosyl-L-homocysteine</text>
        <dbReference type="Rhea" id="RHEA:81215"/>
        <dbReference type="Rhea" id="RHEA-COMP:9565"/>
        <dbReference type="Rhea" id="RHEA-COMP:19654"/>
        <dbReference type="ChEBI" id="CHEBI:16389"/>
        <dbReference type="ChEBI" id="CHEBI:57856"/>
        <dbReference type="ChEBI" id="CHEBI:59789"/>
        <dbReference type="ChEBI" id="CHEBI:231825"/>
    </reaction>
</comment>
<dbReference type="STRING" id="7395.A0A1A9VKC2"/>
<evidence type="ECO:0000256" key="1">
    <source>
        <dbReference type="ARBA" id="ARBA00022598"/>
    </source>
</evidence>
<dbReference type="Pfam" id="PF09334">
    <property type="entry name" value="tRNA-synt_1g"/>
    <property type="match status" value="1"/>
</dbReference>
<dbReference type="NCBIfam" id="TIGR00689">
    <property type="entry name" value="rpiB_lacA_lacB"/>
    <property type="match status" value="1"/>
</dbReference>
<dbReference type="SUPFAM" id="SSF52374">
    <property type="entry name" value="Nucleotidylyl transferase"/>
    <property type="match status" value="1"/>
</dbReference>
<dbReference type="NCBIfam" id="NF004051">
    <property type="entry name" value="PRK05571.1"/>
    <property type="match status" value="1"/>
</dbReference>
<keyword evidence="2 8" id="KW-0547">Nucleotide-binding</keyword>
<dbReference type="GO" id="GO:0031314">
    <property type="term" value="C:extrinsic component of mitochondrial inner membrane"/>
    <property type="evidence" value="ECO:0007669"/>
    <property type="project" value="UniProtKB-UniRule"/>
</dbReference>
<keyword evidence="1 8" id="KW-0436">Ligase</keyword>
<keyword evidence="7" id="KW-0489">Methyltransferase</keyword>
<feature type="domain" description="Methionyl/Leucyl tRNA synthetase" evidence="9">
    <location>
        <begin position="488"/>
        <end position="726"/>
    </location>
</feature>
<dbReference type="InterPro" id="IPR004785">
    <property type="entry name" value="RpiB"/>
</dbReference>
<evidence type="ECO:0000313" key="11">
    <source>
        <dbReference type="EnsemblMetazoa" id="GAUT039722-PA"/>
    </source>
</evidence>
<dbReference type="NCBIfam" id="TIGR00398">
    <property type="entry name" value="metG"/>
    <property type="match status" value="1"/>
</dbReference>
<dbReference type="InterPro" id="IPR014758">
    <property type="entry name" value="Met-tRNA_synth"/>
</dbReference>
<feature type="binding site" evidence="7">
    <location>
        <position position="212"/>
    </location>
    <ligand>
        <name>S-adenosyl-L-methionine</name>
        <dbReference type="ChEBI" id="CHEBI:59789"/>
    </ligand>
</feature>
<comment type="subunit">
    <text evidence="7">Component of a multi-subunit COQ enzyme complex.</text>
</comment>
<dbReference type="Proteomes" id="UP000078200">
    <property type="component" value="Unassembled WGS sequence"/>
</dbReference>
<dbReference type="InterPro" id="IPR015413">
    <property type="entry name" value="Methionyl/Leucyl_tRNA_Synth"/>
</dbReference>
<evidence type="ECO:0000256" key="2">
    <source>
        <dbReference type="ARBA" id="ARBA00022741"/>
    </source>
</evidence>
<dbReference type="InterPro" id="IPR009080">
    <property type="entry name" value="tRNAsynth_Ia_anticodon-bd"/>
</dbReference>
<dbReference type="InterPro" id="IPR010233">
    <property type="entry name" value="UbiG_MeTrfase"/>
</dbReference>
<comment type="function">
    <text evidence="7">O-methyltransferase required for two non-consecutive steps during ubiquinone biosynthesis. Catalyzes the 2 O-methylation of 3,4-dihydroxy-5-(all-trans-polyprenyl)benzoic acid into 4-hydroxy-3-methoxy-5-(all-trans-polyprenyl)benzoic acid. Also catalyzes the last step of ubiquinone biosynthesis by mediating methylation of 3-demethylubiquinone into ubiquinone. Also able to mediate the methylation of 3-demethylubiquinol into ubiquinol.</text>
</comment>
<feature type="binding site" evidence="7">
    <location>
        <position position="187"/>
    </location>
    <ligand>
        <name>S-adenosyl-L-methionine</name>
        <dbReference type="ChEBI" id="CHEBI:59789"/>
    </ligand>
</feature>